<dbReference type="AlphaFoldDB" id="A0A1S3ZD11"/>
<gene>
    <name evidence="1" type="primary">LOC107785493</name>
</gene>
<proteinExistence type="predicted"/>
<reference evidence="1" key="1">
    <citation type="submission" date="2025-08" db="UniProtKB">
        <authorList>
            <consortium name="RefSeq"/>
        </authorList>
    </citation>
    <scope>IDENTIFICATION</scope>
</reference>
<dbReference type="OrthoDB" id="1742098at2759"/>
<dbReference type="OMA" id="FAYSKFQ"/>
<dbReference type="PaxDb" id="4097-A0A1S3ZD11"/>
<organism evidence="1">
    <name type="scientific">Nicotiana tabacum</name>
    <name type="common">Common tobacco</name>
    <dbReference type="NCBI Taxonomy" id="4097"/>
    <lineage>
        <taxon>Eukaryota</taxon>
        <taxon>Viridiplantae</taxon>
        <taxon>Streptophyta</taxon>
        <taxon>Embryophyta</taxon>
        <taxon>Tracheophyta</taxon>
        <taxon>Spermatophyta</taxon>
        <taxon>Magnoliopsida</taxon>
        <taxon>eudicotyledons</taxon>
        <taxon>Gunneridae</taxon>
        <taxon>Pentapetalae</taxon>
        <taxon>asterids</taxon>
        <taxon>lamiids</taxon>
        <taxon>Solanales</taxon>
        <taxon>Solanaceae</taxon>
        <taxon>Nicotianoideae</taxon>
        <taxon>Nicotianeae</taxon>
        <taxon>Nicotiana</taxon>
    </lineage>
</organism>
<sequence>MGMGCVAGGIPRIEPSHCCQSSSLKKRFENLTMKTTEKVVDFSTRAQTIVNQLRAYREEVKEQQVVEKILRSLPEIFDPVMIAIEESKDLSNYSIHYLMGSLLSHEHTLERSKPKAVWSKPLK</sequence>
<dbReference type="KEGG" id="nta:107785493"/>
<name>A0A1S3ZD11_TOBAC</name>
<dbReference type="Pfam" id="PF14223">
    <property type="entry name" value="Retrotran_gag_2"/>
    <property type="match status" value="1"/>
</dbReference>
<protein>
    <submittedName>
        <fullName evidence="1">Uncharacterized protein</fullName>
    </submittedName>
</protein>
<dbReference type="PANTHER" id="PTHR35317:SF35">
    <property type="entry name" value="DUF4219 DOMAIN-CONTAINING PROTEIN"/>
    <property type="match status" value="1"/>
</dbReference>
<accession>A0A1S3ZD11</accession>
<dbReference type="RefSeq" id="XP_016462301.1">
    <property type="nucleotide sequence ID" value="XM_016606815.1"/>
</dbReference>
<dbReference type="PANTHER" id="PTHR35317">
    <property type="entry name" value="OS04G0629600 PROTEIN"/>
    <property type="match status" value="1"/>
</dbReference>
<evidence type="ECO:0000313" key="1">
    <source>
        <dbReference type="RefSeq" id="XP_016462301.1"/>
    </source>
</evidence>